<dbReference type="InterPro" id="IPR052520">
    <property type="entry name" value="ATL_DNA_repair"/>
</dbReference>
<accession>A0A7K1L640</accession>
<comment type="caution">
    <text evidence="3">The sequence shown here is derived from an EMBL/GenBank/DDBJ whole genome shotgun (WGS) entry which is preliminary data.</text>
</comment>
<sequence>MREDRTVWSEPDEYAEAVLDAVERIPPGRVMSYGDLAELVGKGGPRQVGRVMSLYGGAVPWWRVTRSDGRPPSGHEIVAHEHYRAEGTPLRPDGSRVDMSRARWMDVEVDEAP</sequence>
<dbReference type="EMBL" id="WOFH01000009">
    <property type="protein sequence ID" value="MUN39736.1"/>
    <property type="molecule type" value="Genomic_DNA"/>
</dbReference>
<evidence type="ECO:0000259" key="2">
    <source>
        <dbReference type="Pfam" id="PF01035"/>
    </source>
</evidence>
<dbReference type="InterPro" id="IPR036388">
    <property type="entry name" value="WH-like_DNA-bd_sf"/>
</dbReference>
<evidence type="ECO:0000313" key="4">
    <source>
        <dbReference type="Proteomes" id="UP000432015"/>
    </source>
</evidence>
<name>A0A7K1L640_9ACTN</name>
<reference evidence="3 4" key="1">
    <citation type="submission" date="2019-11" db="EMBL/GenBank/DDBJ databases">
        <authorList>
            <person name="Cao P."/>
        </authorList>
    </citation>
    <scope>NUCLEOTIDE SEQUENCE [LARGE SCALE GENOMIC DNA]</scope>
    <source>
        <strain evidence="3 4">NEAU-AAG5</strain>
    </source>
</reference>
<keyword evidence="3" id="KW-0489">Methyltransferase</keyword>
<dbReference type="InterPro" id="IPR036217">
    <property type="entry name" value="MethylDNA_cys_MeTrfase_DNAb"/>
</dbReference>
<evidence type="ECO:0000313" key="3">
    <source>
        <dbReference type="EMBL" id="MUN39736.1"/>
    </source>
</evidence>
<dbReference type="GO" id="GO:0008168">
    <property type="term" value="F:methyltransferase activity"/>
    <property type="evidence" value="ECO:0007669"/>
    <property type="project" value="UniProtKB-KW"/>
</dbReference>
<keyword evidence="3" id="KW-0808">Transferase</keyword>
<dbReference type="GO" id="GO:0006281">
    <property type="term" value="P:DNA repair"/>
    <property type="evidence" value="ECO:0007669"/>
    <property type="project" value="InterPro"/>
</dbReference>
<dbReference type="AlphaFoldDB" id="A0A7K1L640"/>
<dbReference type="Proteomes" id="UP000432015">
    <property type="component" value="Unassembled WGS sequence"/>
</dbReference>
<dbReference type="CDD" id="cd06445">
    <property type="entry name" value="ATase"/>
    <property type="match status" value="1"/>
</dbReference>
<dbReference type="Pfam" id="PF01035">
    <property type="entry name" value="DNA_binding_1"/>
    <property type="match status" value="1"/>
</dbReference>
<proteinExistence type="predicted"/>
<keyword evidence="1" id="KW-0227">DNA damage</keyword>
<dbReference type="PANTHER" id="PTHR42942">
    <property type="entry name" value="6-O-METHYLGUANINE DNA METHYLTRANSFERASE"/>
    <property type="match status" value="1"/>
</dbReference>
<dbReference type="PANTHER" id="PTHR42942:SF1">
    <property type="entry name" value="ALKYLTRANSFERASE-LIKE PROTEIN 1"/>
    <property type="match status" value="1"/>
</dbReference>
<protein>
    <submittedName>
        <fullName evidence="3">Cysteine methyltransferase</fullName>
    </submittedName>
</protein>
<gene>
    <name evidence="3" type="ORF">GNZ18_24520</name>
</gene>
<dbReference type="Gene3D" id="1.10.10.10">
    <property type="entry name" value="Winged helix-like DNA-binding domain superfamily/Winged helix DNA-binding domain"/>
    <property type="match status" value="1"/>
</dbReference>
<organism evidence="3 4">
    <name type="scientific">Actinomadura litoris</name>
    <dbReference type="NCBI Taxonomy" id="2678616"/>
    <lineage>
        <taxon>Bacteria</taxon>
        <taxon>Bacillati</taxon>
        <taxon>Actinomycetota</taxon>
        <taxon>Actinomycetes</taxon>
        <taxon>Streptosporangiales</taxon>
        <taxon>Thermomonosporaceae</taxon>
        <taxon>Actinomadura</taxon>
    </lineage>
</organism>
<dbReference type="InterPro" id="IPR014048">
    <property type="entry name" value="MethylDNA_cys_MeTrfase_DNA-bd"/>
</dbReference>
<feature type="domain" description="Methylated-DNA-[protein]-cysteine S-methyltransferase DNA binding" evidence="2">
    <location>
        <begin position="14"/>
        <end position="72"/>
    </location>
</feature>
<dbReference type="SUPFAM" id="SSF46767">
    <property type="entry name" value="Methylated DNA-protein cysteine methyltransferase, C-terminal domain"/>
    <property type="match status" value="1"/>
</dbReference>
<keyword evidence="4" id="KW-1185">Reference proteome</keyword>
<evidence type="ECO:0000256" key="1">
    <source>
        <dbReference type="ARBA" id="ARBA00022763"/>
    </source>
</evidence>
<dbReference type="GO" id="GO:0032259">
    <property type="term" value="P:methylation"/>
    <property type="evidence" value="ECO:0007669"/>
    <property type="project" value="UniProtKB-KW"/>
</dbReference>